<protein>
    <submittedName>
        <fullName evidence="2">Lantibiotic dehydratase family protein</fullName>
    </submittedName>
</protein>
<gene>
    <name evidence="2" type="ORF">K7C98_02810</name>
</gene>
<dbReference type="InterPro" id="IPR006827">
    <property type="entry name" value="Lant_deHydtase_N"/>
</dbReference>
<sequence length="778" mass="80852">MPAPELALCPAAVVRVAAFPLSRVQALAEPELAARAREASPKDMSGWTSYCEVYAAAVERTRATLWAGTADDPAFMRALTLGNPELARSVAGTARAPRSKRVRHRETSLYRHLARAVARPEPNGMWAGVALARVGEGEGVTCEPAAARCAFAPDLGVFAAMLAALAARPDYRARARFKLNPTLRVDAGGVAFRLPHDAGLRRVPPAPALTRAIAALRAAAATVSCDEAAAVLAAAGFPAPARAGVVDLLVAQGVLVGGLRFPTRFTSPWDALEQAAGALSPGEAAPWRAAARDLQAQCDALSESALGMTPAALAEALAGADARVAALAEALGLGDIERPRAALRCDTTAPLAIALGRDVAATIGAAAAELSAFTAGLGMGGALGPALVDRWLGGAGRDLAGFEPPALLRDQVTLATWEGLGEELGPELAARAAAWADRLTGTDAEELVTPALPPGGGDTPLGCLLFTIGRAPTIAGGSRSGERIDAGRLVLRGLVRDATPAFARCAGLLEPSGGAVTRWLCAQYERVAAVTGVDQAALGFAHACPNVQASPRFVPHLVDVWAAESEAVDLRGARVERDVRTGAPVCVVPGRARPLAIHSFTAAQPPDDPCQYLLLVSSMRTPPQIPRGDRLGFRAEVESRRHSPRVRLPCGAVVRTRRSVLVGDDLRALVGAAPGPARFAVWQRLARERGWPELVLVHRDGEPPLLVPRDAPLAVEAMSEGAGGVTCITVEEFIDDAWISTACGERHVAELALSVVRPALLERLGAAVAAGQRLADCA</sequence>
<accession>A0ABS7TIX1</accession>
<dbReference type="RefSeq" id="WP_224189927.1">
    <property type="nucleotide sequence ID" value="NZ_JAIRAU010000001.1"/>
</dbReference>
<evidence type="ECO:0000259" key="1">
    <source>
        <dbReference type="Pfam" id="PF04738"/>
    </source>
</evidence>
<evidence type="ECO:0000313" key="3">
    <source>
        <dbReference type="Proteomes" id="UP001139031"/>
    </source>
</evidence>
<dbReference type="EMBL" id="JAIRAU010000001">
    <property type="protein sequence ID" value="MBZ5708173.1"/>
    <property type="molecule type" value="Genomic_DNA"/>
</dbReference>
<dbReference type="Proteomes" id="UP001139031">
    <property type="component" value="Unassembled WGS sequence"/>
</dbReference>
<evidence type="ECO:0000313" key="2">
    <source>
        <dbReference type="EMBL" id="MBZ5708173.1"/>
    </source>
</evidence>
<dbReference type="Pfam" id="PF04738">
    <property type="entry name" value="Lant_dehydr_N"/>
    <property type="match status" value="1"/>
</dbReference>
<keyword evidence="3" id="KW-1185">Reference proteome</keyword>
<organism evidence="2 3">
    <name type="scientific">Nannocystis pusilla</name>
    <dbReference type="NCBI Taxonomy" id="889268"/>
    <lineage>
        <taxon>Bacteria</taxon>
        <taxon>Pseudomonadati</taxon>
        <taxon>Myxococcota</taxon>
        <taxon>Polyangia</taxon>
        <taxon>Nannocystales</taxon>
        <taxon>Nannocystaceae</taxon>
        <taxon>Nannocystis</taxon>
    </lineage>
</organism>
<feature type="domain" description="Lantibiotic dehydratase N-terminal" evidence="1">
    <location>
        <begin position="72"/>
        <end position="375"/>
    </location>
</feature>
<reference evidence="2" key="1">
    <citation type="submission" date="2021-08" db="EMBL/GenBank/DDBJ databases">
        <authorList>
            <person name="Stevens D.C."/>
        </authorList>
    </citation>
    <scope>NUCLEOTIDE SEQUENCE</scope>
    <source>
        <strain evidence="2">DSM 53165</strain>
    </source>
</reference>
<name>A0ABS7TIX1_9BACT</name>
<proteinExistence type="predicted"/>
<comment type="caution">
    <text evidence="2">The sequence shown here is derived from an EMBL/GenBank/DDBJ whole genome shotgun (WGS) entry which is preliminary data.</text>
</comment>